<name>A0AAN8SCK8_POLSC</name>
<organism evidence="1 2">
    <name type="scientific">Polyplax serrata</name>
    <name type="common">Common mouse louse</name>
    <dbReference type="NCBI Taxonomy" id="468196"/>
    <lineage>
        <taxon>Eukaryota</taxon>
        <taxon>Metazoa</taxon>
        <taxon>Ecdysozoa</taxon>
        <taxon>Arthropoda</taxon>
        <taxon>Hexapoda</taxon>
        <taxon>Insecta</taxon>
        <taxon>Pterygota</taxon>
        <taxon>Neoptera</taxon>
        <taxon>Paraneoptera</taxon>
        <taxon>Psocodea</taxon>
        <taxon>Troctomorpha</taxon>
        <taxon>Phthiraptera</taxon>
        <taxon>Anoplura</taxon>
        <taxon>Polyplacidae</taxon>
        <taxon>Polyplax</taxon>
    </lineage>
</organism>
<gene>
    <name evidence="1" type="ORF">RUM43_000487</name>
</gene>
<dbReference type="AlphaFoldDB" id="A0AAN8SCK8"/>
<accession>A0AAN8SCK8</accession>
<proteinExistence type="predicted"/>
<protein>
    <submittedName>
        <fullName evidence="1">Uncharacterized protein</fullName>
    </submittedName>
</protein>
<dbReference type="EMBL" id="JAWJWE010000001">
    <property type="protein sequence ID" value="KAK6644220.1"/>
    <property type="molecule type" value="Genomic_DNA"/>
</dbReference>
<dbReference type="Proteomes" id="UP001372834">
    <property type="component" value="Unassembled WGS sequence"/>
</dbReference>
<evidence type="ECO:0000313" key="1">
    <source>
        <dbReference type="EMBL" id="KAK6644220.1"/>
    </source>
</evidence>
<evidence type="ECO:0000313" key="2">
    <source>
        <dbReference type="Proteomes" id="UP001372834"/>
    </source>
</evidence>
<reference evidence="1 2" key="1">
    <citation type="submission" date="2023-10" db="EMBL/GenBank/DDBJ databases">
        <title>Genomes of two closely related lineages of the louse Polyplax serrata with different host specificities.</title>
        <authorList>
            <person name="Martinu J."/>
            <person name="Tarabai H."/>
            <person name="Stefka J."/>
            <person name="Hypsa V."/>
        </authorList>
    </citation>
    <scope>NUCLEOTIDE SEQUENCE [LARGE SCALE GENOMIC DNA]</scope>
    <source>
        <strain evidence="1">HR10_N</strain>
    </source>
</reference>
<sequence length="54" mass="6118">VDIPASVDWTRHHPDVLLPKQTTSLLLLSQNTFTQLTGIKRNNRKSTGVKNFMV</sequence>
<comment type="caution">
    <text evidence="1">The sequence shown here is derived from an EMBL/GenBank/DDBJ whole genome shotgun (WGS) entry which is preliminary data.</text>
</comment>
<feature type="non-terminal residue" evidence="1">
    <location>
        <position position="1"/>
    </location>
</feature>